<dbReference type="AlphaFoldDB" id="A0ABD5NX67"/>
<dbReference type="RefSeq" id="WP_246966823.1">
    <property type="nucleotide sequence ID" value="NZ_CP095397.1"/>
</dbReference>
<keyword evidence="2" id="KW-0238">DNA-binding</keyword>
<dbReference type="Proteomes" id="UP001595821">
    <property type="component" value="Unassembled WGS sequence"/>
</dbReference>
<dbReference type="GeneID" id="71854681"/>
<accession>A0ABD5NX67</accession>
<evidence type="ECO:0000313" key="5">
    <source>
        <dbReference type="EMBL" id="MFC4246538.1"/>
    </source>
</evidence>
<evidence type="ECO:0000313" key="6">
    <source>
        <dbReference type="Proteomes" id="UP001595821"/>
    </source>
</evidence>
<dbReference type="InterPro" id="IPR019888">
    <property type="entry name" value="Tscrpt_reg_AsnC-like"/>
</dbReference>
<dbReference type="InterPro" id="IPR050684">
    <property type="entry name" value="HTH-Siroheme_Decarb"/>
</dbReference>
<keyword evidence="1" id="KW-0805">Transcription regulation</keyword>
<dbReference type="SUPFAM" id="SSF46785">
    <property type="entry name" value="Winged helix' DNA-binding domain"/>
    <property type="match status" value="1"/>
</dbReference>
<dbReference type="GO" id="GO:0003677">
    <property type="term" value="F:DNA binding"/>
    <property type="evidence" value="ECO:0007669"/>
    <property type="project" value="UniProtKB-KW"/>
</dbReference>
<dbReference type="InterPro" id="IPR056526">
    <property type="entry name" value="TRASH_HVO_1752"/>
</dbReference>
<dbReference type="PRINTS" id="PR00033">
    <property type="entry name" value="HTHASNC"/>
</dbReference>
<dbReference type="Pfam" id="PF13404">
    <property type="entry name" value="HTH_AsnC-type"/>
    <property type="match status" value="1"/>
</dbReference>
<dbReference type="InterPro" id="IPR011017">
    <property type="entry name" value="TRASH_dom"/>
</dbReference>
<dbReference type="InterPro" id="IPR000485">
    <property type="entry name" value="AsnC-type_HTH_dom"/>
</dbReference>
<dbReference type="SMART" id="SM00344">
    <property type="entry name" value="HTH_ASNC"/>
    <property type="match status" value="1"/>
</dbReference>
<evidence type="ECO:0000256" key="3">
    <source>
        <dbReference type="ARBA" id="ARBA00023163"/>
    </source>
</evidence>
<dbReference type="InterPro" id="IPR036388">
    <property type="entry name" value="WH-like_DNA-bd_sf"/>
</dbReference>
<dbReference type="SMART" id="SM00746">
    <property type="entry name" value="TRASH"/>
    <property type="match status" value="1"/>
</dbReference>
<dbReference type="Gene3D" id="1.10.10.10">
    <property type="entry name" value="Winged helix-like DNA-binding domain superfamily/Winged helix DNA-binding domain"/>
    <property type="match status" value="1"/>
</dbReference>
<reference evidence="5 6" key="1">
    <citation type="journal article" date="2014" name="Int. J. Syst. Evol. Microbiol.">
        <title>Complete genome sequence of Corynebacterium casei LMG S-19264T (=DSM 44701T), isolated from a smear-ripened cheese.</title>
        <authorList>
            <consortium name="US DOE Joint Genome Institute (JGI-PGF)"/>
            <person name="Walter F."/>
            <person name="Albersmeier A."/>
            <person name="Kalinowski J."/>
            <person name="Ruckert C."/>
        </authorList>
    </citation>
    <scope>NUCLEOTIDE SEQUENCE [LARGE SCALE GENOMIC DNA]</scope>
    <source>
        <strain evidence="5 6">IBRC-M 10912</strain>
    </source>
</reference>
<sequence>MTTLDETDLEILRLLVEDARRPYSDIADHVGRSAPTVSDRIDRLQELGVIQRFTVDLDRSTFSDGIEVLVDLDVRPDENTGLDSRLAAADWVEHVIATADGRLLAVATARPDRIRTLLAEAIDLERVDSYRVQLIEQRRWSPSIGDATLALECVECGNPVTGDGVSSELDGQRYHFCCPTCQSRFEERYETLSESA</sequence>
<name>A0ABD5NX67_9EURY</name>
<dbReference type="InterPro" id="IPR011991">
    <property type="entry name" value="ArsR-like_HTH"/>
</dbReference>
<gene>
    <name evidence="5" type="ORF">ACFOZ7_05940</name>
</gene>
<dbReference type="PROSITE" id="PS50956">
    <property type="entry name" value="HTH_ASNC_2"/>
    <property type="match status" value="1"/>
</dbReference>
<dbReference type="EMBL" id="JBHSDJ010000013">
    <property type="protein sequence ID" value="MFC4246538.1"/>
    <property type="molecule type" value="Genomic_DNA"/>
</dbReference>
<evidence type="ECO:0000259" key="4">
    <source>
        <dbReference type="PROSITE" id="PS50956"/>
    </source>
</evidence>
<organism evidence="5 6">
    <name type="scientific">Natribaculum luteum</name>
    <dbReference type="NCBI Taxonomy" id="1586232"/>
    <lineage>
        <taxon>Archaea</taxon>
        <taxon>Methanobacteriati</taxon>
        <taxon>Methanobacteriota</taxon>
        <taxon>Stenosarchaea group</taxon>
        <taxon>Halobacteria</taxon>
        <taxon>Halobacteriales</taxon>
        <taxon>Natrialbaceae</taxon>
        <taxon>Natribaculum</taxon>
    </lineage>
</organism>
<dbReference type="PANTHER" id="PTHR43413">
    <property type="entry name" value="TRANSCRIPTIONAL REGULATOR, ASNC FAMILY"/>
    <property type="match status" value="1"/>
</dbReference>
<protein>
    <submittedName>
        <fullName evidence="5">AsnC family transcriptional regulator</fullName>
    </submittedName>
</protein>
<dbReference type="Pfam" id="PF24273">
    <property type="entry name" value="TRASH_HVO_1752_C"/>
    <property type="match status" value="1"/>
</dbReference>
<dbReference type="InterPro" id="IPR036390">
    <property type="entry name" value="WH_DNA-bd_sf"/>
</dbReference>
<evidence type="ECO:0000256" key="1">
    <source>
        <dbReference type="ARBA" id="ARBA00023015"/>
    </source>
</evidence>
<feature type="domain" description="HTH asnC-type" evidence="4">
    <location>
        <begin position="4"/>
        <end position="67"/>
    </location>
</feature>
<dbReference type="CDD" id="cd00090">
    <property type="entry name" value="HTH_ARSR"/>
    <property type="match status" value="1"/>
</dbReference>
<dbReference type="PANTHER" id="PTHR43413:SF4">
    <property type="entry name" value="HTH-TYPE TRANSCRIPTIONAL REGULATOR LYSM"/>
    <property type="match status" value="1"/>
</dbReference>
<comment type="caution">
    <text evidence="5">The sequence shown here is derived from an EMBL/GenBank/DDBJ whole genome shotgun (WGS) entry which is preliminary data.</text>
</comment>
<proteinExistence type="predicted"/>
<keyword evidence="3" id="KW-0804">Transcription</keyword>
<evidence type="ECO:0000256" key="2">
    <source>
        <dbReference type="ARBA" id="ARBA00023125"/>
    </source>
</evidence>